<proteinExistence type="predicted"/>
<reference evidence="2" key="1">
    <citation type="journal article" date="2022" name="Int. J. Mol. Sci.">
        <title>Draft Genome of Tanacetum Coccineum: Genomic Comparison of Closely Related Tanacetum-Family Plants.</title>
        <authorList>
            <person name="Yamashiro T."/>
            <person name="Shiraishi A."/>
            <person name="Nakayama K."/>
            <person name="Satake H."/>
        </authorList>
    </citation>
    <scope>NUCLEOTIDE SEQUENCE</scope>
</reference>
<gene>
    <name evidence="2" type="ORF">Tco_1041138</name>
</gene>
<comment type="caution">
    <text evidence="2">The sequence shown here is derived from an EMBL/GenBank/DDBJ whole genome shotgun (WGS) entry which is preliminary data.</text>
</comment>
<protein>
    <submittedName>
        <fullName evidence="2">Uncharacterized protein</fullName>
    </submittedName>
</protein>
<sequence>MVVIWRAYLDLLRLSGETVVPATLRLNERGDVAGFRKGGGELESVGYFVQSARSVSGWIYSTAPKFQFSNLWLRREGVWEDDGCGGCGLVAAGWVDGGGVECEGEGGGGGEEGAGEKRGRSEGRGEAGGGPRWGRLALDFDVLVVLSWEVEY</sequence>
<evidence type="ECO:0000313" key="3">
    <source>
        <dbReference type="Proteomes" id="UP001151760"/>
    </source>
</evidence>
<dbReference type="EMBL" id="BQNB010018439">
    <property type="protein sequence ID" value="GJT74413.1"/>
    <property type="molecule type" value="Genomic_DNA"/>
</dbReference>
<feature type="region of interest" description="Disordered" evidence="1">
    <location>
        <begin position="103"/>
        <end position="129"/>
    </location>
</feature>
<keyword evidence="3" id="KW-1185">Reference proteome</keyword>
<name>A0ABQ5GFA8_9ASTR</name>
<feature type="compositionally biased region" description="Basic and acidic residues" evidence="1">
    <location>
        <begin position="114"/>
        <end position="125"/>
    </location>
</feature>
<evidence type="ECO:0000313" key="2">
    <source>
        <dbReference type="EMBL" id="GJT74413.1"/>
    </source>
</evidence>
<feature type="compositionally biased region" description="Gly residues" evidence="1">
    <location>
        <begin position="103"/>
        <end position="112"/>
    </location>
</feature>
<accession>A0ABQ5GFA8</accession>
<organism evidence="2 3">
    <name type="scientific">Tanacetum coccineum</name>
    <dbReference type="NCBI Taxonomy" id="301880"/>
    <lineage>
        <taxon>Eukaryota</taxon>
        <taxon>Viridiplantae</taxon>
        <taxon>Streptophyta</taxon>
        <taxon>Embryophyta</taxon>
        <taxon>Tracheophyta</taxon>
        <taxon>Spermatophyta</taxon>
        <taxon>Magnoliopsida</taxon>
        <taxon>eudicotyledons</taxon>
        <taxon>Gunneridae</taxon>
        <taxon>Pentapetalae</taxon>
        <taxon>asterids</taxon>
        <taxon>campanulids</taxon>
        <taxon>Asterales</taxon>
        <taxon>Asteraceae</taxon>
        <taxon>Asteroideae</taxon>
        <taxon>Anthemideae</taxon>
        <taxon>Anthemidinae</taxon>
        <taxon>Tanacetum</taxon>
    </lineage>
</organism>
<evidence type="ECO:0000256" key="1">
    <source>
        <dbReference type="SAM" id="MobiDB-lite"/>
    </source>
</evidence>
<reference evidence="2" key="2">
    <citation type="submission" date="2022-01" db="EMBL/GenBank/DDBJ databases">
        <authorList>
            <person name="Yamashiro T."/>
            <person name="Shiraishi A."/>
            <person name="Satake H."/>
            <person name="Nakayama K."/>
        </authorList>
    </citation>
    <scope>NUCLEOTIDE SEQUENCE</scope>
</reference>
<dbReference type="Proteomes" id="UP001151760">
    <property type="component" value="Unassembled WGS sequence"/>
</dbReference>